<dbReference type="PANTHER" id="PTHR39336:SF3">
    <property type="entry name" value="PYRIDOXAMINE PHOSPHATE OXIDASE"/>
    <property type="match status" value="1"/>
</dbReference>
<dbReference type="AlphaFoldDB" id="A0A8H5LSA9"/>
<keyword evidence="2" id="KW-1185">Reference proteome</keyword>
<gene>
    <name evidence="1" type="ORF">D9758_009836</name>
</gene>
<dbReference type="InterPro" id="IPR012349">
    <property type="entry name" value="Split_barrel_FMN-bd"/>
</dbReference>
<protein>
    <recommendedName>
        <fullName evidence="3">Pyridoxamine 5'-phosphate oxidase putative domain-containing protein</fullName>
    </recommendedName>
</protein>
<dbReference type="OrthoDB" id="539398at2759"/>
<dbReference type="Gene3D" id="2.30.110.10">
    <property type="entry name" value="Electron Transport, Fmn-binding Protein, Chain A"/>
    <property type="match status" value="1"/>
</dbReference>
<dbReference type="PANTHER" id="PTHR39336">
    <property type="entry name" value="PYRIDOXAMINE PHOSPHATE OXIDASE FAMILY PROTEIN (AFU_ORTHOLOGUE AFUA_6G11440)"/>
    <property type="match status" value="1"/>
</dbReference>
<comment type="caution">
    <text evidence="1">The sequence shown here is derived from an EMBL/GenBank/DDBJ whole genome shotgun (WGS) entry which is preliminary data.</text>
</comment>
<sequence length="358" mass="40125">MVYEADGNFALEDKTKLRLFSCFFLSFSFSLRYLSTSPRLLLSYGHGANIVTMGQFFDEIPSSFIQWIQEQHLFWVATAPLSESGHVNLSPKGLDGTFNVLDESTVWYEDMTGSVETVSHLRENGRITVMFCAFEGPPRIASPYFAYTWATVWGLDSAAGYMENAVLADHHFGTPEYEEILPVGKRNHGSRAAIMIKVHKVGSSCGFAIPFYEYKYQRTRYYNYARTCETFDVAHESQRPAEDYGLGQGQEFDPENPPEKGLRSYWKTKNSTGLDGLPALLYASKHQLGPRNDLTLERATMFYNGNSGNSGKNVAPAGWNGMVAEYDDGERSRGLGFFDMKFFTGISIGSHLQCSAAK</sequence>
<dbReference type="Proteomes" id="UP000559256">
    <property type="component" value="Unassembled WGS sequence"/>
</dbReference>
<proteinExistence type="predicted"/>
<dbReference type="EMBL" id="JAACJM010000018">
    <property type="protein sequence ID" value="KAF5367717.1"/>
    <property type="molecule type" value="Genomic_DNA"/>
</dbReference>
<name>A0A8H5LSA9_9AGAR</name>
<reference evidence="1 2" key="1">
    <citation type="journal article" date="2020" name="ISME J.">
        <title>Uncovering the hidden diversity of litter-decomposition mechanisms in mushroom-forming fungi.</title>
        <authorList>
            <person name="Floudas D."/>
            <person name="Bentzer J."/>
            <person name="Ahren D."/>
            <person name="Johansson T."/>
            <person name="Persson P."/>
            <person name="Tunlid A."/>
        </authorList>
    </citation>
    <scope>NUCLEOTIDE SEQUENCE [LARGE SCALE GENOMIC DNA]</scope>
    <source>
        <strain evidence="1 2">CBS 291.85</strain>
    </source>
</reference>
<evidence type="ECO:0008006" key="3">
    <source>
        <dbReference type="Google" id="ProtNLM"/>
    </source>
</evidence>
<organism evidence="1 2">
    <name type="scientific">Tetrapyrgos nigripes</name>
    <dbReference type="NCBI Taxonomy" id="182062"/>
    <lineage>
        <taxon>Eukaryota</taxon>
        <taxon>Fungi</taxon>
        <taxon>Dikarya</taxon>
        <taxon>Basidiomycota</taxon>
        <taxon>Agaricomycotina</taxon>
        <taxon>Agaricomycetes</taxon>
        <taxon>Agaricomycetidae</taxon>
        <taxon>Agaricales</taxon>
        <taxon>Marasmiineae</taxon>
        <taxon>Marasmiaceae</taxon>
        <taxon>Tetrapyrgos</taxon>
    </lineage>
</organism>
<evidence type="ECO:0000313" key="1">
    <source>
        <dbReference type="EMBL" id="KAF5367717.1"/>
    </source>
</evidence>
<accession>A0A8H5LSA9</accession>
<evidence type="ECO:0000313" key="2">
    <source>
        <dbReference type="Proteomes" id="UP000559256"/>
    </source>
</evidence>
<dbReference type="SUPFAM" id="SSF50475">
    <property type="entry name" value="FMN-binding split barrel"/>
    <property type="match status" value="1"/>
</dbReference>